<gene>
    <name evidence="2" type="ORF">DM48_930</name>
</gene>
<dbReference type="Proteomes" id="UP000029590">
    <property type="component" value="Unassembled WGS sequence"/>
</dbReference>
<dbReference type="KEGG" id="bgo:BM43_6837"/>
<evidence type="ECO:0000256" key="1">
    <source>
        <dbReference type="SAM" id="MobiDB-lite"/>
    </source>
</evidence>
<feature type="compositionally biased region" description="Pro residues" evidence="1">
    <location>
        <begin position="13"/>
        <end position="31"/>
    </location>
</feature>
<dbReference type="EMBL" id="JPGG01000016">
    <property type="protein sequence ID" value="KGC15722.1"/>
    <property type="molecule type" value="Genomic_DNA"/>
</dbReference>
<dbReference type="AlphaFoldDB" id="A0AAW3F664"/>
<accession>A0AAW3F664</accession>
<evidence type="ECO:0000313" key="3">
    <source>
        <dbReference type="Proteomes" id="UP000029590"/>
    </source>
</evidence>
<evidence type="ECO:0000313" key="2">
    <source>
        <dbReference type="EMBL" id="KGC15722.1"/>
    </source>
</evidence>
<sequence length="61" mass="6499">MTNPALRMHRPEPGTPDIPAPDPAEPPGPGPRPDEVPEPFQEPVDEPVPPVRGWAAPACFA</sequence>
<reference evidence="2 3" key="1">
    <citation type="submission" date="2014-04" db="EMBL/GenBank/DDBJ databases">
        <authorList>
            <person name="Bishop-Lilly K.A."/>
            <person name="Broomall S.M."/>
            <person name="Chain P.S."/>
            <person name="Chertkov O."/>
            <person name="Coyne S.R."/>
            <person name="Daligault H.E."/>
            <person name="Davenport K.W."/>
            <person name="Erkkila T."/>
            <person name="Frey K.G."/>
            <person name="Gibbons H.S."/>
            <person name="Gu W."/>
            <person name="Jaissle J."/>
            <person name="Johnson S.L."/>
            <person name="Koroleva G.I."/>
            <person name="Ladner J.T."/>
            <person name="Lo C.-C."/>
            <person name="Minogue T.D."/>
            <person name="Munk C."/>
            <person name="Palacios G.F."/>
            <person name="Redden C.L."/>
            <person name="Rosenzweig C.N."/>
            <person name="Scholz M.B."/>
            <person name="Teshima H."/>
            <person name="Xu Y."/>
        </authorList>
    </citation>
    <scope>NUCLEOTIDE SEQUENCE [LARGE SCALE GENOMIC DNA]</scope>
    <source>
        <strain evidence="3">gladioli</strain>
    </source>
</reference>
<feature type="region of interest" description="Disordered" evidence="1">
    <location>
        <begin position="1"/>
        <end position="61"/>
    </location>
</feature>
<dbReference type="RefSeq" id="WP_036055048.1">
    <property type="nucleotide sequence ID" value="NZ_CADEVY010000005.1"/>
</dbReference>
<protein>
    <submittedName>
        <fullName evidence="2">Uncharacterized protein</fullName>
    </submittedName>
</protein>
<proteinExistence type="predicted"/>
<name>A0AAW3F664_BURGA</name>
<organism evidence="2 3">
    <name type="scientific">Burkholderia gladioli</name>
    <name type="common">Pseudomonas marginata</name>
    <name type="synonym">Phytomonas marginata</name>
    <dbReference type="NCBI Taxonomy" id="28095"/>
    <lineage>
        <taxon>Bacteria</taxon>
        <taxon>Pseudomonadati</taxon>
        <taxon>Pseudomonadota</taxon>
        <taxon>Betaproteobacteria</taxon>
        <taxon>Burkholderiales</taxon>
        <taxon>Burkholderiaceae</taxon>
        <taxon>Burkholderia</taxon>
    </lineage>
</organism>
<comment type="caution">
    <text evidence="2">The sequence shown here is derived from an EMBL/GenBank/DDBJ whole genome shotgun (WGS) entry which is preliminary data.</text>
</comment>